<accession>A0A8X7QQM8</accession>
<dbReference type="EMBL" id="JAAMPC010000012">
    <property type="protein sequence ID" value="KAG2274466.1"/>
    <property type="molecule type" value="Genomic_DNA"/>
</dbReference>
<dbReference type="Proteomes" id="UP000886595">
    <property type="component" value="Unassembled WGS sequence"/>
</dbReference>
<gene>
    <name evidence="2" type="ORF">Bca52824_057021</name>
</gene>
<feature type="compositionally biased region" description="Low complexity" evidence="1">
    <location>
        <begin position="8"/>
        <end position="19"/>
    </location>
</feature>
<organism evidence="2 3">
    <name type="scientific">Brassica carinata</name>
    <name type="common">Ethiopian mustard</name>
    <name type="synonym">Abyssinian cabbage</name>
    <dbReference type="NCBI Taxonomy" id="52824"/>
    <lineage>
        <taxon>Eukaryota</taxon>
        <taxon>Viridiplantae</taxon>
        <taxon>Streptophyta</taxon>
        <taxon>Embryophyta</taxon>
        <taxon>Tracheophyta</taxon>
        <taxon>Spermatophyta</taxon>
        <taxon>Magnoliopsida</taxon>
        <taxon>eudicotyledons</taxon>
        <taxon>Gunneridae</taxon>
        <taxon>Pentapetalae</taxon>
        <taxon>rosids</taxon>
        <taxon>malvids</taxon>
        <taxon>Brassicales</taxon>
        <taxon>Brassicaceae</taxon>
        <taxon>Brassiceae</taxon>
        <taxon>Brassica</taxon>
    </lineage>
</organism>
<evidence type="ECO:0000256" key="1">
    <source>
        <dbReference type="SAM" id="MobiDB-lite"/>
    </source>
</evidence>
<name>A0A8X7QQM8_BRACI</name>
<keyword evidence="3" id="KW-1185">Reference proteome</keyword>
<reference evidence="2 3" key="1">
    <citation type="submission" date="2020-02" db="EMBL/GenBank/DDBJ databases">
        <authorList>
            <person name="Ma Q."/>
            <person name="Huang Y."/>
            <person name="Song X."/>
            <person name="Pei D."/>
        </authorList>
    </citation>
    <scope>NUCLEOTIDE SEQUENCE [LARGE SCALE GENOMIC DNA]</scope>
    <source>
        <strain evidence="2">Sxm20200214</strain>
        <tissue evidence="2">Leaf</tissue>
    </source>
</reference>
<sequence length="146" mass="16010">MNLEVRLSASSYSTSSGYGRLAHGSAKHSSRKTNRDNNHADPTGMEGPKKHVRSVVMEFKLLLGSMSQISSSAAGSPTNWVKTEVYPNDVGKRSLGWSCDQLDMQTSGDFGLQHSLNESDNEVNKHMAYLLRRIASCLSCVLASFR</sequence>
<proteinExistence type="predicted"/>
<evidence type="ECO:0000313" key="3">
    <source>
        <dbReference type="Proteomes" id="UP000886595"/>
    </source>
</evidence>
<comment type="caution">
    <text evidence="2">The sequence shown here is derived from an EMBL/GenBank/DDBJ whole genome shotgun (WGS) entry which is preliminary data.</text>
</comment>
<dbReference type="AlphaFoldDB" id="A0A8X7QQM8"/>
<protein>
    <submittedName>
        <fullName evidence="2">Uncharacterized protein</fullName>
    </submittedName>
</protein>
<feature type="region of interest" description="Disordered" evidence="1">
    <location>
        <begin position="1"/>
        <end position="50"/>
    </location>
</feature>
<evidence type="ECO:0000313" key="2">
    <source>
        <dbReference type="EMBL" id="KAG2274466.1"/>
    </source>
</evidence>